<protein>
    <recommendedName>
        <fullName evidence="1">protein-tyrosine-phosphatase</fullName>
        <ecNumber evidence="1">3.1.3.48</ecNumber>
    </recommendedName>
</protein>
<keyword evidence="4 5" id="KW-0727">SH2 domain</keyword>
<accession>A0A814BUL2</accession>
<evidence type="ECO:0000256" key="2">
    <source>
        <dbReference type="ARBA" id="ARBA00022801"/>
    </source>
</evidence>
<gene>
    <name evidence="10" type="ORF">JYZ213_LOCUS12279</name>
</gene>
<dbReference type="Pfam" id="PF00017">
    <property type="entry name" value="SH2"/>
    <property type="match status" value="2"/>
</dbReference>
<reference evidence="10" key="1">
    <citation type="submission" date="2021-02" db="EMBL/GenBank/DDBJ databases">
        <authorList>
            <person name="Nowell W R."/>
        </authorList>
    </citation>
    <scope>NUCLEOTIDE SEQUENCE</scope>
</reference>
<feature type="domain" description="Tyrosine-protein phosphatase" evidence="8">
    <location>
        <begin position="481"/>
        <end position="787"/>
    </location>
</feature>
<dbReference type="GO" id="GO:0030154">
    <property type="term" value="P:cell differentiation"/>
    <property type="evidence" value="ECO:0007669"/>
    <property type="project" value="TreeGrafter"/>
</dbReference>
<dbReference type="PROSITE" id="PS00383">
    <property type="entry name" value="TYR_PHOSPHATASE_1"/>
    <property type="match status" value="1"/>
</dbReference>
<keyword evidence="3" id="KW-0904">Protein phosphatase</keyword>
<organism evidence="10 11">
    <name type="scientific">Adineta steineri</name>
    <dbReference type="NCBI Taxonomy" id="433720"/>
    <lineage>
        <taxon>Eukaryota</taxon>
        <taxon>Metazoa</taxon>
        <taxon>Spiralia</taxon>
        <taxon>Gnathifera</taxon>
        <taxon>Rotifera</taxon>
        <taxon>Eurotatoria</taxon>
        <taxon>Bdelloidea</taxon>
        <taxon>Adinetida</taxon>
        <taxon>Adinetidae</taxon>
        <taxon>Adineta</taxon>
    </lineage>
</organism>
<evidence type="ECO:0000259" key="9">
    <source>
        <dbReference type="PROSITE" id="PS50056"/>
    </source>
</evidence>
<evidence type="ECO:0000256" key="5">
    <source>
        <dbReference type="PROSITE-ProRule" id="PRU00191"/>
    </source>
</evidence>
<keyword evidence="2" id="KW-0378">Hydrolase</keyword>
<dbReference type="AlphaFoldDB" id="A0A814BUL2"/>
<dbReference type="PROSITE" id="PS50055">
    <property type="entry name" value="TYR_PHOSPHATASE_PTP"/>
    <property type="match status" value="1"/>
</dbReference>
<dbReference type="PANTHER" id="PTHR46257">
    <property type="entry name" value="TYROSINE-PROTEIN PHOSPHATASE CORKSCREW"/>
    <property type="match status" value="1"/>
</dbReference>
<dbReference type="PRINTS" id="PR00700">
    <property type="entry name" value="PRTYPHPHTASE"/>
</dbReference>
<dbReference type="Pfam" id="PF00102">
    <property type="entry name" value="Y_phosphatase"/>
    <property type="match status" value="1"/>
</dbReference>
<dbReference type="Gene3D" id="3.90.190.10">
    <property type="entry name" value="Protein tyrosine phosphatase superfamily"/>
    <property type="match status" value="1"/>
</dbReference>
<sequence length="805" mass="92503">MHKAVFVKSVNTINDLCLKVKEAYIENKIPTPYPAANKQLQLRLTQFVSKGLSDEQSSLPFDKVNSKRVYTLEKHDNIVQLMMFVKENDQTKKLIVLTVDDEIQLVVSSFMEVYERTGFLESTPKCHKRLDNTYLISNKRIRIIQRTLGKFIALSYNDENKDVSTTNSAPEIDSNDTNENEDCNDTAVADVDNQQLNRNVPNTVLQSTENILTPSSPKTTVMTRSRSKLDKNQNGQSIERFFHRDLSGIEAEKLLQEKSIPGSFLVRPSTTKSDAYVLSVRRANGTITHIRIQRTNDGFDLGERQECFSTLYDMIEHYRQNVGELREKNNEVIELTVPILAQMPTLEKYYHGPISHSQTESILNACDQIGLFLVRDSETSPGDYVICVKTQNGIANIKIKYFNGEWFLDGKGQREQIDRFKSLDDLIHFYLKHNILVATNGSAFRLVQPCTANWFHARDIHQRCEHLSKLVATQHGHRTGFSLEFELLNQQSEYQSLIYHKKYGEKLENKTRNRFKNILPFDETRVILRNYPITDYINANHIRPPIESIGRGYIATQGPLAATINDFWYMVQQEMVKCIVMITRETEGMKNKCARYWPELHTSKTYGSITVENLHESNYGPAQTPSSTSRALRSLPSAGHQLLQPTSNDDDCYYRLRTLRITTEDGHTWEILHWQYLAWGDHGSPLVSNQRDNVQLSVLLEFFEKIGCLNSAATDMNTSPMIVHCSAGIGRSGATIAIDMILNRIRTEGFDTEIEIPGLITHIRSQRSGLVQTERQYEFIYRVIEYFIEQHMTQSSHSSEYMNMR</sequence>
<dbReference type="InterPro" id="IPR036860">
    <property type="entry name" value="SH2_dom_sf"/>
</dbReference>
<evidence type="ECO:0000256" key="6">
    <source>
        <dbReference type="SAM" id="MobiDB-lite"/>
    </source>
</evidence>
<dbReference type="SMART" id="SM00404">
    <property type="entry name" value="PTPc_motif"/>
    <property type="match status" value="1"/>
</dbReference>
<dbReference type="GO" id="GO:0035556">
    <property type="term" value="P:intracellular signal transduction"/>
    <property type="evidence" value="ECO:0007669"/>
    <property type="project" value="TreeGrafter"/>
</dbReference>
<evidence type="ECO:0000259" key="7">
    <source>
        <dbReference type="PROSITE" id="PS50001"/>
    </source>
</evidence>
<feature type="compositionally biased region" description="Acidic residues" evidence="6">
    <location>
        <begin position="173"/>
        <end position="184"/>
    </location>
</feature>
<feature type="domain" description="SH2" evidence="7">
    <location>
        <begin position="349"/>
        <end position="450"/>
    </location>
</feature>
<feature type="domain" description="SH2" evidence="7">
    <location>
        <begin position="241"/>
        <end position="339"/>
    </location>
</feature>
<dbReference type="GO" id="GO:0005737">
    <property type="term" value="C:cytoplasm"/>
    <property type="evidence" value="ECO:0007669"/>
    <property type="project" value="TreeGrafter"/>
</dbReference>
<feature type="domain" description="Tyrosine specific protein phosphatases" evidence="9">
    <location>
        <begin position="700"/>
        <end position="778"/>
    </location>
</feature>
<dbReference type="GO" id="GO:0001784">
    <property type="term" value="F:phosphotyrosine residue binding"/>
    <property type="evidence" value="ECO:0007669"/>
    <property type="project" value="TreeGrafter"/>
</dbReference>
<dbReference type="SUPFAM" id="SSF55550">
    <property type="entry name" value="SH2 domain"/>
    <property type="match status" value="2"/>
</dbReference>
<evidence type="ECO:0000259" key="8">
    <source>
        <dbReference type="PROSITE" id="PS50055"/>
    </source>
</evidence>
<dbReference type="InterPro" id="IPR052123">
    <property type="entry name" value="Non-rcpt_Tyr_Phosphatase"/>
</dbReference>
<dbReference type="InterPro" id="IPR003595">
    <property type="entry name" value="Tyr_Pase_cat"/>
</dbReference>
<dbReference type="InterPro" id="IPR029021">
    <property type="entry name" value="Prot-tyrosine_phosphatase-like"/>
</dbReference>
<dbReference type="SMART" id="SM00252">
    <property type="entry name" value="SH2"/>
    <property type="match status" value="2"/>
</dbReference>
<dbReference type="EC" id="3.1.3.48" evidence="1"/>
<evidence type="ECO:0000256" key="4">
    <source>
        <dbReference type="ARBA" id="ARBA00022999"/>
    </source>
</evidence>
<dbReference type="InterPro" id="IPR016130">
    <property type="entry name" value="Tyr_Pase_AS"/>
</dbReference>
<dbReference type="PROSITE" id="PS50001">
    <property type="entry name" value="SH2"/>
    <property type="match status" value="2"/>
</dbReference>
<dbReference type="SMART" id="SM00194">
    <property type="entry name" value="PTPc"/>
    <property type="match status" value="1"/>
</dbReference>
<dbReference type="PROSITE" id="PS50056">
    <property type="entry name" value="TYR_PHOSPHATASE_2"/>
    <property type="match status" value="1"/>
</dbReference>
<comment type="caution">
    <text evidence="10">The sequence shown here is derived from an EMBL/GenBank/DDBJ whole genome shotgun (WGS) entry which is preliminary data.</text>
</comment>
<dbReference type="PANTHER" id="PTHR46257:SF3">
    <property type="entry name" value="TYROSINE-PROTEIN PHOSPHATASE CORKSCREW"/>
    <property type="match status" value="1"/>
</dbReference>
<dbReference type="PRINTS" id="PR00401">
    <property type="entry name" value="SH2DOMAIN"/>
</dbReference>
<dbReference type="Proteomes" id="UP000663845">
    <property type="component" value="Unassembled WGS sequence"/>
</dbReference>
<evidence type="ECO:0000256" key="1">
    <source>
        <dbReference type="ARBA" id="ARBA00013064"/>
    </source>
</evidence>
<evidence type="ECO:0000313" key="10">
    <source>
        <dbReference type="EMBL" id="CAF0932965.1"/>
    </source>
</evidence>
<dbReference type="EMBL" id="CAJNOG010000095">
    <property type="protein sequence ID" value="CAF0932965.1"/>
    <property type="molecule type" value="Genomic_DNA"/>
</dbReference>
<feature type="region of interest" description="Disordered" evidence="6">
    <location>
        <begin position="161"/>
        <end position="184"/>
    </location>
</feature>
<dbReference type="GO" id="GO:0004726">
    <property type="term" value="F:non-membrane spanning protein tyrosine phosphatase activity"/>
    <property type="evidence" value="ECO:0007669"/>
    <property type="project" value="TreeGrafter"/>
</dbReference>
<dbReference type="Gene3D" id="3.30.505.10">
    <property type="entry name" value="SH2 domain"/>
    <property type="match status" value="2"/>
</dbReference>
<proteinExistence type="predicted"/>
<name>A0A814BUL2_9BILA</name>
<dbReference type="InterPro" id="IPR000387">
    <property type="entry name" value="Tyr_Pase_dom"/>
</dbReference>
<evidence type="ECO:0000256" key="3">
    <source>
        <dbReference type="ARBA" id="ARBA00022912"/>
    </source>
</evidence>
<evidence type="ECO:0000313" key="11">
    <source>
        <dbReference type="Proteomes" id="UP000663845"/>
    </source>
</evidence>
<dbReference type="InterPro" id="IPR000242">
    <property type="entry name" value="PTP_cat"/>
</dbReference>
<dbReference type="GO" id="GO:0000278">
    <property type="term" value="P:mitotic cell cycle"/>
    <property type="evidence" value="ECO:0007669"/>
    <property type="project" value="TreeGrafter"/>
</dbReference>
<dbReference type="InterPro" id="IPR000980">
    <property type="entry name" value="SH2"/>
</dbReference>
<dbReference type="CDD" id="cd00173">
    <property type="entry name" value="SH2"/>
    <property type="match status" value="1"/>
</dbReference>
<dbReference type="SUPFAM" id="SSF52799">
    <property type="entry name" value="(Phosphotyrosine protein) phosphatases II"/>
    <property type="match status" value="1"/>
</dbReference>